<gene>
    <name evidence="2" type="ORF">GMD78_14665</name>
</gene>
<name>A0A6N8FQ11_9BACI</name>
<keyword evidence="1" id="KW-0812">Transmembrane</keyword>
<sequence length="215" mass="24461">MNRFDDNNNLDVRFKSMNQKLSMTKEEQNDMLHEINQKIRISKSTTKKRSIPWKFYVTSAVMAVIFMIFITPLFNDTVKNPGSGENLNETHSSLQNSPQDRVTIEVINDTEIDIYGLELEIYQSEVLKVTQGASNADGSTVEKGESIAFEFLETDFHLVGEIDVEVVIVEPIEMGGERIPIDKFTLNLSNEREYLFEINGESASNLDVTIVDENQ</sequence>
<keyword evidence="1" id="KW-0472">Membrane</keyword>
<protein>
    <submittedName>
        <fullName evidence="2">Uncharacterized protein</fullName>
    </submittedName>
</protein>
<organism evidence="2 3">
    <name type="scientific">Ornithinibacillus caprae</name>
    <dbReference type="NCBI Taxonomy" id="2678566"/>
    <lineage>
        <taxon>Bacteria</taxon>
        <taxon>Bacillati</taxon>
        <taxon>Bacillota</taxon>
        <taxon>Bacilli</taxon>
        <taxon>Bacillales</taxon>
        <taxon>Bacillaceae</taxon>
        <taxon>Ornithinibacillus</taxon>
    </lineage>
</organism>
<evidence type="ECO:0000313" key="3">
    <source>
        <dbReference type="Proteomes" id="UP000469125"/>
    </source>
</evidence>
<dbReference type="Proteomes" id="UP000469125">
    <property type="component" value="Unassembled WGS sequence"/>
</dbReference>
<accession>A0A6N8FQ11</accession>
<evidence type="ECO:0000256" key="1">
    <source>
        <dbReference type="SAM" id="Phobius"/>
    </source>
</evidence>
<evidence type="ECO:0000313" key="2">
    <source>
        <dbReference type="EMBL" id="MUK89608.1"/>
    </source>
</evidence>
<dbReference type="AlphaFoldDB" id="A0A6N8FQ11"/>
<keyword evidence="1" id="KW-1133">Transmembrane helix</keyword>
<keyword evidence="3" id="KW-1185">Reference proteome</keyword>
<feature type="transmembrane region" description="Helical" evidence="1">
    <location>
        <begin position="53"/>
        <end position="74"/>
    </location>
</feature>
<proteinExistence type="predicted"/>
<comment type="caution">
    <text evidence="2">The sequence shown here is derived from an EMBL/GenBank/DDBJ whole genome shotgun (WGS) entry which is preliminary data.</text>
</comment>
<reference evidence="2 3" key="1">
    <citation type="submission" date="2019-11" db="EMBL/GenBank/DDBJ databases">
        <authorList>
            <person name="Li X."/>
        </authorList>
    </citation>
    <scope>NUCLEOTIDE SEQUENCE [LARGE SCALE GENOMIC DNA]</scope>
    <source>
        <strain evidence="2 3">L9</strain>
    </source>
</reference>
<dbReference type="RefSeq" id="WP_155669624.1">
    <property type="nucleotide sequence ID" value="NZ_WOCA01000013.1"/>
</dbReference>
<dbReference type="EMBL" id="WOCA01000013">
    <property type="protein sequence ID" value="MUK89608.1"/>
    <property type="molecule type" value="Genomic_DNA"/>
</dbReference>